<dbReference type="AlphaFoldDB" id="A0A218XDS6"/>
<accession>A0A218XDS6</accession>
<organism evidence="1 2">
    <name type="scientific">Punica granatum</name>
    <name type="common">Pomegranate</name>
    <dbReference type="NCBI Taxonomy" id="22663"/>
    <lineage>
        <taxon>Eukaryota</taxon>
        <taxon>Viridiplantae</taxon>
        <taxon>Streptophyta</taxon>
        <taxon>Embryophyta</taxon>
        <taxon>Tracheophyta</taxon>
        <taxon>Spermatophyta</taxon>
        <taxon>Magnoliopsida</taxon>
        <taxon>eudicotyledons</taxon>
        <taxon>Gunneridae</taxon>
        <taxon>Pentapetalae</taxon>
        <taxon>rosids</taxon>
        <taxon>malvids</taxon>
        <taxon>Myrtales</taxon>
        <taxon>Lythraceae</taxon>
        <taxon>Punica</taxon>
    </lineage>
</organism>
<name>A0A218XDS6_PUNGR</name>
<proteinExistence type="predicted"/>
<comment type="caution">
    <text evidence="1">The sequence shown here is derived from an EMBL/GenBank/DDBJ whole genome shotgun (WGS) entry which is preliminary data.</text>
</comment>
<dbReference type="Proteomes" id="UP000197138">
    <property type="component" value="Unassembled WGS sequence"/>
</dbReference>
<dbReference type="EMBL" id="MTKT01001946">
    <property type="protein sequence ID" value="OWM82849.1"/>
    <property type="molecule type" value="Genomic_DNA"/>
</dbReference>
<protein>
    <submittedName>
        <fullName evidence="1">Uncharacterized protein</fullName>
    </submittedName>
</protein>
<reference evidence="2" key="1">
    <citation type="journal article" date="2017" name="Plant J.">
        <title>The pomegranate (Punica granatum L.) genome and the genomics of punicalagin biosynthesis.</title>
        <authorList>
            <person name="Qin G."/>
            <person name="Xu C."/>
            <person name="Ming R."/>
            <person name="Tang H."/>
            <person name="Guyot R."/>
            <person name="Kramer E.M."/>
            <person name="Hu Y."/>
            <person name="Yi X."/>
            <person name="Qi Y."/>
            <person name="Xu X."/>
            <person name="Gao Z."/>
            <person name="Pan H."/>
            <person name="Jian J."/>
            <person name="Tian Y."/>
            <person name="Yue Z."/>
            <person name="Xu Y."/>
        </authorList>
    </citation>
    <scope>NUCLEOTIDE SEQUENCE [LARGE SCALE GENOMIC DNA]</scope>
    <source>
        <strain evidence="2">cv. Dabenzi</strain>
    </source>
</reference>
<gene>
    <name evidence="1" type="ORF">CDL15_Pgr029210</name>
</gene>
<evidence type="ECO:0000313" key="1">
    <source>
        <dbReference type="EMBL" id="OWM82849.1"/>
    </source>
</evidence>
<sequence length="190" mass="21410">MRLCILQIHWVSARDLCKSIRYALVHIANPPGKRSCILQVYGRASKANAANRSKLEVNHTSGSKSYCQCMYEMGQMKALHAQPTENDIPLTGREIFQEVVKPKSRYAHGLGYGARHLARPRSTTRFHVEGNDSERESRQVLEQKIGSQQAQIESQQDQIGILQLSHASLEAQIRDLLGRLEARDTPHSNP</sequence>
<evidence type="ECO:0000313" key="2">
    <source>
        <dbReference type="Proteomes" id="UP000197138"/>
    </source>
</evidence>